<sequence>MDDDGIWDEDDDGSFSDVSIAEEDFIEDSDFDIEPSSDEAQPEPVVEREKKPKKKGYVDPAKAKKAAAKKTPKPTKEPKTPKPRAKKVQFTPAEQPKRALRASTKQAREESDIREELRKTPTSTPRKRKKRSLLRRLPAEDFINLLAFNIIVQENSLAKLMEDAERRRQRPRDKGRAKGVRTVFRGESTAVAFPTAASMYTPPVVQRRLPAPPPRLFDDGEDDPMAGESRVTTLLCKHDLPALYRDPVTGKPFHDAGCFKENREQMYNDRLRALRRRLAEEDDDDSMTGRDLAEMLDEAAEEFQRQGLE</sequence>
<comment type="caution">
    <text evidence="3">The sequence shown here is derived from an EMBL/GenBank/DDBJ whole genome shotgun (WGS) entry which is preliminary data.</text>
</comment>
<evidence type="ECO:0000256" key="1">
    <source>
        <dbReference type="SAM" id="MobiDB-lite"/>
    </source>
</evidence>
<gene>
    <name evidence="3" type="ORF">J8273_5589</name>
</gene>
<evidence type="ECO:0000313" key="4">
    <source>
        <dbReference type="Proteomes" id="UP000717585"/>
    </source>
</evidence>
<protein>
    <submittedName>
        <fullName evidence="3">YL1 nuclear protein C-terminal domain</fullName>
    </submittedName>
</protein>
<dbReference type="Proteomes" id="UP000717585">
    <property type="component" value="Unassembled WGS sequence"/>
</dbReference>
<organism evidence="3 4">
    <name type="scientific">Carpediemonas membranifera</name>
    <dbReference type="NCBI Taxonomy" id="201153"/>
    <lineage>
        <taxon>Eukaryota</taxon>
        <taxon>Metamonada</taxon>
        <taxon>Carpediemonas-like organisms</taxon>
        <taxon>Carpediemonas</taxon>
    </lineage>
</organism>
<feature type="domain" description="Vps72/YL1 C-terminal" evidence="2">
    <location>
        <begin position="240"/>
        <end position="261"/>
    </location>
</feature>
<dbReference type="AlphaFoldDB" id="A0A8J6DZ11"/>
<evidence type="ECO:0000259" key="2">
    <source>
        <dbReference type="Pfam" id="PF08265"/>
    </source>
</evidence>
<proteinExistence type="predicted"/>
<feature type="region of interest" description="Disordered" evidence="1">
    <location>
        <begin position="1"/>
        <end position="132"/>
    </location>
</feature>
<accession>A0A8J6DZ11</accession>
<name>A0A8J6DZ11_9EUKA</name>
<feature type="compositionally biased region" description="Basic and acidic residues" evidence="1">
    <location>
        <begin position="106"/>
        <end position="119"/>
    </location>
</feature>
<evidence type="ECO:0000313" key="3">
    <source>
        <dbReference type="EMBL" id="KAG9392994.1"/>
    </source>
</evidence>
<feature type="compositionally biased region" description="Acidic residues" evidence="1">
    <location>
        <begin position="1"/>
        <end position="41"/>
    </location>
</feature>
<keyword evidence="4" id="KW-1185">Reference proteome</keyword>
<dbReference type="EMBL" id="JAHDYR010000028">
    <property type="protein sequence ID" value="KAG9392994.1"/>
    <property type="molecule type" value="Genomic_DNA"/>
</dbReference>
<dbReference type="InterPro" id="IPR013272">
    <property type="entry name" value="Vps72/YL1_C"/>
</dbReference>
<reference evidence="3" key="1">
    <citation type="submission" date="2021-05" db="EMBL/GenBank/DDBJ databases">
        <title>A free-living protist that lacks canonical eukaryotic 1 DNA replication and segregation systems.</title>
        <authorList>
            <person name="Salas-Leiva D.E."/>
            <person name="Tromer E.C."/>
            <person name="Curtis B.A."/>
            <person name="Jerlstrom-Hultqvist J."/>
            <person name="Kolisko M."/>
            <person name="Yi Z."/>
            <person name="Salas-Leiva J.S."/>
            <person name="Gallot-Lavallee L."/>
            <person name="Kops G.J.P.L."/>
            <person name="Archibald J.M."/>
            <person name="Simpson A.G.B."/>
            <person name="Roger A.J."/>
        </authorList>
    </citation>
    <scope>NUCLEOTIDE SEQUENCE</scope>
    <source>
        <strain evidence="3">BICM</strain>
    </source>
</reference>
<feature type="compositionally biased region" description="Basic residues" evidence="1">
    <location>
        <begin position="63"/>
        <end position="73"/>
    </location>
</feature>
<dbReference type="Pfam" id="PF08265">
    <property type="entry name" value="YL1_C"/>
    <property type="match status" value="1"/>
</dbReference>